<sequence>MCKHRIPAIAVLLAVVLLIGCTKQQPHEHDLSQMKSSNGAKAVKPVILIMVDSLLSSSIDRGIQQNILPTFRYLADHGQYYKEFVSSFPTMSVTIDSTLLTGTYPDKHRVPGLVWYSANDKTLINYGTGTKDVMQRGINPFLQQTFFQLNDTHLSKQITTIYEDLAAEGRQSGSINGIIYRGSAEHTLTFPSWLHGTTSLPAEQKVKGPDFFTLGAFSNPLAGVIDLKVNMTQQFGINNQYAADVASYLIKNNHVPDLLCVYMPDLDAELHEDGPSHMDTLKDVDQQLNQIMQSYGSRDEALRQAVFILVGDSGVTPVRRAGEQAVIELPDILMNYEILTPGDTATDQTEVALASNEDMAYVYNLNAKYSMRDIADDLRADNRIDIVAWKENGWIYVMKGGTQKEMQYRPNGDVHDTYNQSWTVQNDVDVLDLQWDRARHTVQYGDYPDALQRLSAALHSHQGDFLVVTSKYGYELADKNSRSHTGGGAHGSLHRWDSLVPVLICGTERAPKTERMVDMKSYFLELTGAAGPASER</sequence>
<dbReference type="InterPro" id="IPR017850">
    <property type="entry name" value="Alkaline_phosphatase_core_sf"/>
</dbReference>
<evidence type="ECO:0000313" key="2">
    <source>
        <dbReference type="Proteomes" id="UP000214746"/>
    </source>
</evidence>
<proteinExistence type="predicted"/>
<organism evidence="1 2">
    <name type="scientific">Paenibacillus xerothermodurans</name>
    <dbReference type="NCBI Taxonomy" id="1977292"/>
    <lineage>
        <taxon>Bacteria</taxon>
        <taxon>Bacillati</taxon>
        <taxon>Bacillota</taxon>
        <taxon>Bacilli</taxon>
        <taxon>Bacillales</taxon>
        <taxon>Paenibacillaceae</taxon>
        <taxon>Paenibacillus</taxon>
    </lineage>
</organism>
<name>A0A2W1N7B0_PAEXE</name>
<dbReference type="Proteomes" id="UP000214746">
    <property type="component" value="Unassembled WGS sequence"/>
</dbReference>
<comment type="caution">
    <text evidence="1">The sequence shown here is derived from an EMBL/GenBank/DDBJ whole genome shotgun (WGS) entry which is preliminary data.</text>
</comment>
<accession>A0A2W1N7B0</accession>
<protein>
    <submittedName>
        <fullName evidence="1">Alkaline phosphatase family protein</fullName>
    </submittedName>
</protein>
<dbReference type="Gene3D" id="3.40.720.10">
    <property type="entry name" value="Alkaline Phosphatase, subunit A"/>
    <property type="match status" value="1"/>
</dbReference>
<dbReference type="GO" id="GO:0016787">
    <property type="term" value="F:hydrolase activity"/>
    <property type="evidence" value="ECO:0007669"/>
    <property type="project" value="UniProtKB-ARBA"/>
</dbReference>
<dbReference type="OrthoDB" id="2381338at2"/>
<keyword evidence="2" id="KW-1185">Reference proteome</keyword>
<dbReference type="PROSITE" id="PS51257">
    <property type="entry name" value="PROKAR_LIPOPROTEIN"/>
    <property type="match status" value="1"/>
</dbReference>
<evidence type="ECO:0000313" key="1">
    <source>
        <dbReference type="EMBL" id="PZE19724.1"/>
    </source>
</evidence>
<dbReference type="Pfam" id="PF01663">
    <property type="entry name" value="Phosphodiest"/>
    <property type="match status" value="1"/>
</dbReference>
<dbReference type="SUPFAM" id="SSF53649">
    <property type="entry name" value="Alkaline phosphatase-like"/>
    <property type="match status" value="1"/>
</dbReference>
<dbReference type="EMBL" id="NHRJ02000014">
    <property type="protein sequence ID" value="PZE19724.1"/>
    <property type="molecule type" value="Genomic_DNA"/>
</dbReference>
<dbReference type="PANTHER" id="PTHR10151:SF120">
    <property type="entry name" value="BIS(5'-ADENOSYL)-TRIPHOSPHATASE"/>
    <property type="match status" value="1"/>
</dbReference>
<dbReference type="PANTHER" id="PTHR10151">
    <property type="entry name" value="ECTONUCLEOTIDE PYROPHOSPHATASE/PHOSPHODIESTERASE"/>
    <property type="match status" value="1"/>
</dbReference>
<dbReference type="InterPro" id="IPR002591">
    <property type="entry name" value="Phosphodiest/P_Trfase"/>
</dbReference>
<dbReference type="AlphaFoldDB" id="A0A2W1N7B0"/>
<gene>
    <name evidence="1" type="ORF">CBW46_017120</name>
</gene>
<reference evidence="1" key="1">
    <citation type="submission" date="2018-06" db="EMBL/GenBank/DDBJ databases">
        <title>Paenibacillus xerothermodurans sp. nov. an extremely dry heat resistant spore forming bacterium isolated from the soil of Cape Canaveral, Florida.</title>
        <authorList>
            <person name="Seuylemezian A."/>
            <person name="Kaur N."/>
            <person name="Patil P."/>
            <person name="Patil P."/>
            <person name="Mayilraj S."/>
            <person name="Vaishampayan P."/>
        </authorList>
    </citation>
    <scope>NUCLEOTIDE SEQUENCE [LARGE SCALE GENOMIC DNA]</scope>
    <source>
        <strain evidence="1">ATCC 27380</strain>
    </source>
</reference>